<name>A0A8S1NDS2_PARPR</name>
<protein>
    <recommendedName>
        <fullName evidence="3">Bifunctional polynucleotide phosphatase/kinase</fullName>
    </recommendedName>
</protein>
<accession>A0A8S1NDS2</accession>
<dbReference type="InterPro" id="IPR006549">
    <property type="entry name" value="HAD-SF_hydro_IIIA"/>
</dbReference>
<dbReference type="FunFam" id="3.40.50.300:FF:000737">
    <property type="entry name" value="Bifunctional polynucleotide phosphatase/kinase"/>
    <property type="match status" value="1"/>
</dbReference>
<dbReference type="NCBIfam" id="TIGR01662">
    <property type="entry name" value="HAD-SF-IIIA"/>
    <property type="match status" value="1"/>
</dbReference>
<evidence type="ECO:0000313" key="2">
    <source>
        <dbReference type="Proteomes" id="UP000688137"/>
    </source>
</evidence>
<proteinExistence type="predicted"/>
<dbReference type="PANTHER" id="PTHR12083">
    <property type="entry name" value="BIFUNCTIONAL POLYNUCLEOTIDE PHOSPHATASE/KINASE"/>
    <property type="match status" value="1"/>
</dbReference>
<dbReference type="OMA" id="AADWKWW"/>
<gene>
    <name evidence="1" type="ORF">PPRIM_AZ9-3.1.T0860205</name>
</gene>
<dbReference type="InterPro" id="IPR013954">
    <property type="entry name" value="PNK3P"/>
</dbReference>
<dbReference type="PANTHER" id="PTHR12083:SF9">
    <property type="entry name" value="BIFUNCTIONAL POLYNUCLEOTIDE PHOSPHATASE_KINASE"/>
    <property type="match status" value="1"/>
</dbReference>
<keyword evidence="2" id="KW-1185">Reference proteome</keyword>
<comment type="caution">
    <text evidence="1">The sequence shown here is derived from an EMBL/GenBank/DDBJ whole genome shotgun (WGS) entry which is preliminary data.</text>
</comment>
<dbReference type="Proteomes" id="UP000688137">
    <property type="component" value="Unassembled WGS sequence"/>
</dbReference>
<sequence>MKQKKAQDWDWNKKGTLIYGTIDFKPQPLVLGFDMDETLIKTKTGKKFAKDANDWQWWNPKVIPTIQEYSKQGYSIVIFTNQNGIEKGHTKESDIKTKIESLQKELKIPLAAFIASSDDNYRKPRVDMWTDFQELTGTKADMKKSIYCGDAAGRVKGKVKDFTDTDLKFALNLGLIFKTPEQLFLKEDVDEDYSKSLGFNPKSIPKDGFLFKEQNVNKFTKPDKPEMIIMIGAPGSGKSTFVNNHLNEYTRVNRDALKTKEKCLKVAEQAIQEKKYVVIDNTNPTVEDRAAFIKLAKDNKYPVRAFFLNVSKDLCLHNDTQRDTNNFREHFSKKVGKMPINMIYSKIKPPTQDEGFSEILTINFIAGPFKNKEDEDAFYSFVHGKN</sequence>
<dbReference type="AlphaFoldDB" id="A0A8S1NDS2"/>
<organism evidence="1 2">
    <name type="scientific">Paramecium primaurelia</name>
    <dbReference type="NCBI Taxonomy" id="5886"/>
    <lineage>
        <taxon>Eukaryota</taxon>
        <taxon>Sar</taxon>
        <taxon>Alveolata</taxon>
        <taxon>Ciliophora</taxon>
        <taxon>Intramacronucleata</taxon>
        <taxon>Oligohymenophorea</taxon>
        <taxon>Peniculida</taxon>
        <taxon>Parameciidae</taxon>
        <taxon>Paramecium</taxon>
    </lineage>
</organism>
<dbReference type="GO" id="GO:0046403">
    <property type="term" value="F:polynucleotide 3'-phosphatase activity"/>
    <property type="evidence" value="ECO:0007669"/>
    <property type="project" value="TreeGrafter"/>
</dbReference>
<dbReference type="Pfam" id="PF08645">
    <property type="entry name" value="PNK3P"/>
    <property type="match status" value="1"/>
</dbReference>
<dbReference type="GO" id="GO:0046404">
    <property type="term" value="F:ATP-dependent polydeoxyribonucleotide 5'-hydroxyl-kinase activity"/>
    <property type="evidence" value="ECO:0007669"/>
    <property type="project" value="TreeGrafter"/>
</dbReference>
<reference evidence="1" key="1">
    <citation type="submission" date="2021-01" db="EMBL/GenBank/DDBJ databases">
        <authorList>
            <consortium name="Genoscope - CEA"/>
            <person name="William W."/>
        </authorList>
    </citation>
    <scope>NUCLEOTIDE SEQUENCE</scope>
</reference>
<dbReference type="FunFam" id="3.40.50.1000:FF:000078">
    <property type="entry name" value="Bifunctional polynucleotide phosphatase/kinase"/>
    <property type="match status" value="1"/>
</dbReference>
<dbReference type="GO" id="GO:0003690">
    <property type="term" value="F:double-stranded DNA binding"/>
    <property type="evidence" value="ECO:0007669"/>
    <property type="project" value="TreeGrafter"/>
</dbReference>
<evidence type="ECO:0000313" key="1">
    <source>
        <dbReference type="EMBL" id="CAD8090778.1"/>
    </source>
</evidence>
<dbReference type="Pfam" id="PF13671">
    <property type="entry name" value="AAA_33"/>
    <property type="match status" value="1"/>
</dbReference>
<dbReference type="EMBL" id="CAJJDM010000089">
    <property type="protein sequence ID" value="CAD8090778.1"/>
    <property type="molecule type" value="Genomic_DNA"/>
</dbReference>
<dbReference type="InterPro" id="IPR006551">
    <property type="entry name" value="Polynucleotide_phosphatase"/>
</dbReference>
<dbReference type="GO" id="GO:0006281">
    <property type="term" value="P:DNA repair"/>
    <property type="evidence" value="ECO:0007669"/>
    <property type="project" value="TreeGrafter"/>
</dbReference>
<evidence type="ECO:0008006" key="3">
    <source>
        <dbReference type="Google" id="ProtNLM"/>
    </source>
</evidence>
<dbReference type="NCBIfam" id="TIGR01664">
    <property type="entry name" value="DNA-3'-Pase"/>
    <property type="match status" value="1"/>
</dbReference>